<dbReference type="EMBL" id="NWUS01000001">
    <property type="protein sequence ID" value="MBA5725489.1"/>
    <property type="molecule type" value="Genomic_DNA"/>
</dbReference>
<comment type="caution">
    <text evidence="1">The sequence shown here is derived from an EMBL/GenBank/DDBJ whole genome shotgun (WGS) entry which is preliminary data.</text>
</comment>
<name>A0ABR5ZMJ0_9PROT</name>
<dbReference type="Pfam" id="PF11041">
    <property type="entry name" value="Phage_Wedge1"/>
    <property type="match status" value="1"/>
</dbReference>
<accession>A0ABR5ZMJ0</accession>
<keyword evidence="2" id="KW-1185">Reference proteome</keyword>
<proteinExistence type="predicted"/>
<sequence>MIDIRETILAQYANSPALTGIIERFNAAADPRRLIEVFLHDVWNPLTATGWGLDVWGRIVGVGRVIKAELPQFIGFDEADDGSGSARPFNDGVFYAGKSITENYALTDDAFRQLIFAKAAANISSGSITDINRILMILFGGDGKVIYVDEGTAAGDYFGFSEARAGADSPQSFNHGIFFAASSLGSAGGTMTICHSWDLTPLDVTLIQQSGALPRPAGVHILYQRVYLS</sequence>
<organism evidence="1 2">
    <name type="scientific">Bombella favorum</name>
    <dbReference type="NCBI Taxonomy" id="2039164"/>
    <lineage>
        <taxon>Bacteria</taxon>
        <taxon>Pseudomonadati</taxon>
        <taxon>Pseudomonadota</taxon>
        <taxon>Alphaproteobacteria</taxon>
        <taxon>Acetobacterales</taxon>
        <taxon>Acetobacteraceae</taxon>
        <taxon>Bombella</taxon>
    </lineage>
</organism>
<dbReference type="RefSeq" id="WP_182081562.1">
    <property type="nucleotide sequence ID" value="NZ_NWUS01000001.1"/>
</dbReference>
<reference evidence="1 2" key="1">
    <citation type="submission" date="2017-09" db="EMBL/GenBank/DDBJ databases">
        <authorList>
            <person name="Jakob F."/>
        </authorList>
    </citation>
    <scope>NUCLEOTIDE SEQUENCE [LARGE SCALE GENOMIC DNA]</scope>
    <source>
        <strain evidence="1 2">TMW 2.1880</strain>
    </source>
</reference>
<gene>
    <name evidence="1" type="ORF">CPA57_04255</name>
</gene>
<dbReference type="InterPro" id="IPR021283">
    <property type="entry name" value="Phage_Wedge1"/>
</dbReference>
<protein>
    <recommendedName>
        <fullName evidence="3">DUF2612 domain-containing protein</fullName>
    </recommendedName>
</protein>
<evidence type="ECO:0000313" key="1">
    <source>
        <dbReference type="EMBL" id="MBA5725489.1"/>
    </source>
</evidence>
<evidence type="ECO:0000313" key="2">
    <source>
        <dbReference type="Proteomes" id="UP001516390"/>
    </source>
</evidence>
<dbReference type="Proteomes" id="UP001516390">
    <property type="component" value="Unassembled WGS sequence"/>
</dbReference>
<evidence type="ECO:0008006" key="3">
    <source>
        <dbReference type="Google" id="ProtNLM"/>
    </source>
</evidence>